<reference evidence="1" key="2">
    <citation type="journal article" date="2015" name="Fish Shellfish Immunol.">
        <title>Early steps in the European eel (Anguilla anguilla)-Vibrio vulnificus interaction in the gills: Role of the RtxA13 toxin.</title>
        <authorList>
            <person name="Callol A."/>
            <person name="Pajuelo D."/>
            <person name="Ebbesson L."/>
            <person name="Teles M."/>
            <person name="MacKenzie S."/>
            <person name="Amaro C."/>
        </authorList>
    </citation>
    <scope>NUCLEOTIDE SEQUENCE</scope>
</reference>
<dbReference type="EMBL" id="GBXM01050165">
    <property type="protein sequence ID" value="JAH58412.1"/>
    <property type="molecule type" value="Transcribed_RNA"/>
</dbReference>
<sequence>MAMVTVDNMDQFKYLGRCDRKKNSEMLVKHFTSF</sequence>
<evidence type="ECO:0000313" key="1">
    <source>
        <dbReference type="EMBL" id="JAH58412.1"/>
    </source>
</evidence>
<reference evidence="1" key="1">
    <citation type="submission" date="2014-11" db="EMBL/GenBank/DDBJ databases">
        <authorList>
            <person name="Amaro Gonzalez C."/>
        </authorList>
    </citation>
    <scope>NUCLEOTIDE SEQUENCE</scope>
</reference>
<dbReference type="AlphaFoldDB" id="A0A0E9TY82"/>
<name>A0A0E9TY82_ANGAN</name>
<organism evidence="1">
    <name type="scientific">Anguilla anguilla</name>
    <name type="common">European freshwater eel</name>
    <name type="synonym">Muraena anguilla</name>
    <dbReference type="NCBI Taxonomy" id="7936"/>
    <lineage>
        <taxon>Eukaryota</taxon>
        <taxon>Metazoa</taxon>
        <taxon>Chordata</taxon>
        <taxon>Craniata</taxon>
        <taxon>Vertebrata</taxon>
        <taxon>Euteleostomi</taxon>
        <taxon>Actinopterygii</taxon>
        <taxon>Neopterygii</taxon>
        <taxon>Teleostei</taxon>
        <taxon>Anguilliformes</taxon>
        <taxon>Anguillidae</taxon>
        <taxon>Anguilla</taxon>
    </lineage>
</organism>
<accession>A0A0E9TY82</accession>
<protein>
    <submittedName>
        <fullName evidence="1">Uncharacterized protein</fullName>
    </submittedName>
</protein>
<proteinExistence type="predicted"/>